<gene>
    <name evidence="8" type="ORF">KFL01_08700</name>
</gene>
<dbReference type="InterPro" id="IPR000551">
    <property type="entry name" value="MerR-type_HTH_dom"/>
</dbReference>
<name>A0ABQ0X7E1_9MICC</name>
<keyword evidence="5" id="KW-0175">Coiled coil</keyword>
<dbReference type="PRINTS" id="PR00040">
    <property type="entry name" value="HTHMERR"/>
</dbReference>
<dbReference type="Gene3D" id="1.10.1660.10">
    <property type="match status" value="1"/>
</dbReference>
<dbReference type="PROSITE" id="PS00552">
    <property type="entry name" value="HTH_MERR_1"/>
    <property type="match status" value="1"/>
</dbReference>
<evidence type="ECO:0000256" key="2">
    <source>
        <dbReference type="ARBA" id="ARBA00023015"/>
    </source>
</evidence>
<dbReference type="RefSeq" id="WP_307725703.1">
    <property type="nucleotide sequence ID" value="NZ_BJZR01000015.1"/>
</dbReference>
<evidence type="ECO:0000313" key="9">
    <source>
        <dbReference type="Proteomes" id="UP000321155"/>
    </source>
</evidence>
<organism evidence="8 9">
    <name type="scientific">Kocuria flava</name>
    <dbReference type="NCBI Taxonomy" id="446860"/>
    <lineage>
        <taxon>Bacteria</taxon>
        <taxon>Bacillati</taxon>
        <taxon>Actinomycetota</taxon>
        <taxon>Actinomycetes</taxon>
        <taxon>Micrococcales</taxon>
        <taxon>Micrococcaceae</taxon>
        <taxon>Kocuria</taxon>
    </lineage>
</organism>
<dbReference type="PANTHER" id="PTHR30204:SF69">
    <property type="entry name" value="MERR-FAMILY TRANSCRIPTIONAL REGULATOR"/>
    <property type="match status" value="1"/>
</dbReference>
<reference evidence="8 9" key="1">
    <citation type="submission" date="2019-07" db="EMBL/GenBank/DDBJ databases">
        <title>Whole genome shotgun sequence of Kocuria flava NBRC 107626.</title>
        <authorList>
            <person name="Hosoyama A."/>
            <person name="Uohara A."/>
            <person name="Ohji S."/>
            <person name="Ichikawa N."/>
        </authorList>
    </citation>
    <scope>NUCLEOTIDE SEQUENCE [LARGE SCALE GENOMIC DNA]</scope>
    <source>
        <strain evidence="8 9">NBRC 107626</strain>
    </source>
</reference>
<dbReference type="Pfam" id="PF13411">
    <property type="entry name" value="MerR_1"/>
    <property type="match status" value="1"/>
</dbReference>
<keyword evidence="9" id="KW-1185">Reference proteome</keyword>
<dbReference type="SUPFAM" id="SSF46955">
    <property type="entry name" value="Putative DNA-binding domain"/>
    <property type="match status" value="1"/>
</dbReference>
<sequence>MDGTRTRTGRTAPRRGAGTEGSPRPADDDGTPPGGSGHDAPAPPQDGPAAEELLQIGAMAERSGLSLRTLRHYDALGLLPPSGRTEGGYRVYTPEDLRRLMTIKRMKALDYSTAQMGELLRLLDVAEGTGPEQARREAREQLEALLADARARRERLAEQVRRADEFLRVLESRLG</sequence>
<keyword evidence="4" id="KW-0804">Transcription</keyword>
<dbReference type="CDD" id="cd01106">
    <property type="entry name" value="HTH_TipAL-Mta"/>
    <property type="match status" value="1"/>
</dbReference>
<keyword evidence="1" id="KW-0678">Repressor</keyword>
<evidence type="ECO:0000256" key="5">
    <source>
        <dbReference type="SAM" id="Coils"/>
    </source>
</evidence>
<evidence type="ECO:0000256" key="4">
    <source>
        <dbReference type="ARBA" id="ARBA00023163"/>
    </source>
</evidence>
<evidence type="ECO:0000259" key="7">
    <source>
        <dbReference type="PROSITE" id="PS50937"/>
    </source>
</evidence>
<feature type="coiled-coil region" evidence="5">
    <location>
        <begin position="135"/>
        <end position="166"/>
    </location>
</feature>
<dbReference type="SMART" id="SM00422">
    <property type="entry name" value="HTH_MERR"/>
    <property type="match status" value="1"/>
</dbReference>
<feature type="domain" description="HTH merR-type" evidence="7">
    <location>
        <begin position="53"/>
        <end position="122"/>
    </location>
</feature>
<evidence type="ECO:0000256" key="1">
    <source>
        <dbReference type="ARBA" id="ARBA00022491"/>
    </source>
</evidence>
<accession>A0ABQ0X7E1</accession>
<dbReference type="Proteomes" id="UP000321155">
    <property type="component" value="Unassembled WGS sequence"/>
</dbReference>
<dbReference type="InterPro" id="IPR009061">
    <property type="entry name" value="DNA-bd_dom_put_sf"/>
</dbReference>
<comment type="caution">
    <text evidence="8">The sequence shown here is derived from an EMBL/GenBank/DDBJ whole genome shotgun (WGS) entry which is preliminary data.</text>
</comment>
<evidence type="ECO:0000313" key="8">
    <source>
        <dbReference type="EMBL" id="GEO91564.1"/>
    </source>
</evidence>
<feature type="region of interest" description="Disordered" evidence="6">
    <location>
        <begin position="1"/>
        <end position="52"/>
    </location>
</feature>
<evidence type="ECO:0000256" key="6">
    <source>
        <dbReference type="SAM" id="MobiDB-lite"/>
    </source>
</evidence>
<keyword evidence="3" id="KW-0238">DNA-binding</keyword>
<dbReference type="PANTHER" id="PTHR30204">
    <property type="entry name" value="REDOX-CYCLING DRUG-SENSING TRANSCRIPTIONAL ACTIVATOR SOXR"/>
    <property type="match status" value="1"/>
</dbReference>
<dbReference type="PROSITE" id="PS50937">
    <property type="entry name" value="HTH_MERR_2"/>
    <property type="match status" value="1"/>
</dbReference>
<keyword evidence="2" id="KW-0805">Transcription regulation</keyword>
<dbReference type="EMBL" id="BJZR01000015">
    <property type="protein sequence ID" value="GEO91564.1"/>
    <property type="molecule type" value="Genomic_DNA"/>
</dbReference>
<dbReference type="InterPro" id="IPR047057">
    <property type="entry name" value="MerR_fam"/>
</dbReference>
<protein>
    <recommendedName>
        <fullName evidence="7">HTH merR-type domain-containing protein</fullName>
    </recommendedName>
</protein>
<proteinExistence type="predicted"/>
<evidence type="ECO:0000256" key="3">
    <source>
        <dbReference type="ARBA" id="ARBA00023125"/>
    </source>
</evidence>